<accession>A0A1T0BC58</accession>
<sequence>MNNLFKPLTDDEIEEFDQLILKYANDDDLSITNFIEMDAFLTAILCSPTPIQPSQWLPRIWGANQPNWDSKEEVSRYMDYLFRCHNFVSTILKSSGEAFTAAFEEIELENGEIVAVYSDWLIVYLQGLEFLGINRLPDIIQPELDLLKQYNEEENELDVPFSYEKEVEKARRIEIAVARIYKYIREEIYLPLSNQTYVREGKKIGVNDPCLCGSGKKYKKCCGRSH</sequence>
<dbReference type="InterPro" id="IPR004027">
    <property type="entry name" value="SEC_C_motif"/>
</dbReference>
<dbReference type="OrthoDB" id="570299at2"/>
<organism evidence="1 2">
    <name type="scientific">[Haemophilus] felis</name>
    <dbReference type="NCBI Taxonomy" id="123822"/>
    <lineage>
        <taxon>Bacteria</taxon>
        <taxon>Pseudomonadati</taxon>
        <taxon>Pseudomonadota</taxon>
        <taxon>Gammaproteobacteria</taxon>
        <taxon>Pasteurellales</taxon>
        <taxon>Pasteurellaceae</taxon>
    </lineage>
</organism>
<keyword evidence="2" id="KW-1185">Reference proteome</keyword>
<evidence type="ECO:0008006" key="3">
    <source>
        <dbReference type="Google" id="ProtNLM"/>
    </source>
</evidence>
<evidence type="ECO:0000313" key="1">
    <source>
        <dbReference type="EMBL" id="OOS07576.1"/>
    </source>
</evidence>
<dbReference type="Proteomes" id="UP000190023">
    <property type="component" value="Unassembled WGS sequence"/>
</dbReference>
<dbReference type="InterPro" id="IPR036255">
    <property type="entry name" value="YgfB-like_sf"/>
</dbReference>
<dbReference type="STRING" id="123822.B0188_00425"/>
<dbReference type="Gene3D" id="3.10.450.50">
    <property type="match status" value="1"/>
</dbReference>
<reference evidence="1 2" key="1">
    <citation type="submission" date="2017-02" db="EMBL/GenBank/DDBJ databases">
        <title>Draft genome sequence of Haemophilus felis CCUG 31170 type strain.</title>
        <authorList>
            <person name="Engstrom-Jakobsson H."/>
            <person name="Salva-Serra F."/>
            <person name="Thorell K."/>
            <person name="Gonzales-Siles L."/>
            <person name="Karlsson R."/>
            <person name="Boulund F."/>
            <person name="Engstrand L."/>
            <person name="Kristiansson E."/>
            <person name="Moore E."/>
        </authorList>
    </citation>
    <scope>NUCLEOTIDE SEQUENCE [LARGE SCALE GENOMIC DNA]</scope>
    <source>
        <strain evidence="1 2">CCUG 31170</strain>
    </source>
</reference>
<dbReference type="EMBL" id="MUYB01000001">
    <property type="protein sequence ID" value="OOS07576.1"/>
    <property type="molecule type" value="Genomic_DNA"/>
</dbReference>
<dbReference type="AlphaFoldDB" id="A0A1T0BC58"/>
<dbReference type="NCBIfam" id="TIGR02292">
    <property type="entry name" value="ygfB_yecA"/>
    <property type="match status" value="1"/>
</dbReference>
<gene>
    <name evidence="1" type="ORF">B0188_00425</name>
</gene>
<name>A0A1T0BC58_9PAST</name>
<proteinExistence type="predicted"/>
<comment type="caution">
    <text evidence="1">The sequence shown here is derived from an EMBL/GenBank/DDBJ whole genome shotgun (WGS) entry which is preliminary data.</text>
</comment>
<dbReference type="SUPFAM" id="SSF103642">
    <property type="entry name" value="Sec-C motif"/>
    <property type="match status" value="1"/>
</dbReference>
<dbReference type="InterPro" id="IPR011978">
    <property type="entry name" value="YgfB-like"/>
</dbReference>
<evidence type="ECO:0000313" key="2">
    <source>
        <dbReference type="Proteomes" id="UP000190023"/>
    </source>
</evidence>
<dbReference type="SUPFAM" id="SSF101327">
    <property type="entry name" value="YgfB-like"/>
    <property type="match status" value="1"/>
</dbReference>
<dbReference type="Pfam" id="PF02810">
    <property type="entry name" value="SEC-C"/>
    <property type="match status" value="1"/>
</dbReference>
<dbReference type="NCBIfam" id="NF007704">
    <property type="entry name" value="PRK10396.1"/>
    <property type="match status" value="1"/>
</dbReference>
<dbReference type="PANTHER" id="PTHR33747:SF1">
    <property type="entry name" value="ADENYLATE CYCLASE-ASSOCIATED CAP C-TERMINAL DOMAIN-CONTAINING PROTEIN"/>
    <property type="match status" value="1"/>
</dbReference>
<protein>
    <recommendedName>
        <fullName evidence="3">Preprotein translocase subunit SecA</fullName>
    </recommendedName>
</protein>
<dbReference type="Pfam" id="PF03695">
    <property type="entry name" value="UPF0149"/>
    <property type="match status" value="1"/>
</dbReference>
<dbReference type="PANTHER" id="PTHR33747">
    <property type="entry name" value="UPF0225 PROTEIN SCO1677"/>
    <property type="match status" value="1"/>
</dbReference>